<reference evidence="8" key="1">
    <citation type="submission" date="2018-09" db="EMBL/GenBank/DDBJ databases">
        <authorList>
            <person name="Livingstone P.G."/>
            <person name="Whitworth D.E."/>
        </authorList>
    </citation>
    <scope>NUCLEOTIDE SEQUENCE [LARGE SCALE GENOMIC DNA]</scope>
    <source>
        <strain evidence="8">CA040B</strain>
    </source>
</reference>
<dbReference type="InterPro" id="IPR007444">
    <property type="entry name" value="Glucan_biosyn_MdoG_C"/>
</dbReference>
<gene>
    <name evidence="7" type="ORF">D7X12_26345</name>
</gene>
<dbReference type="Proteomes" id="UP000273405">
    <property type="component" value="Unassembled WGS sequence"/>
</dbReference>
<keyword evidence="8" id="KW-1185">Reference proteome</keyword>
<dbReference type="GO" id="GO:0030288">
    <property type="term" value="C:outer membrane-bounded periplasmic space"/>
    <property type="evidence" value="ECO:0007669"/>
    <property type="project" value="TreeGrafter"/>
</dbReference>
<dbReference type="AlphaFoldDB" id="A0A3A8NGE4"/>
<evidence type="ECO:0000259" key="6">
    <source>
        <dbReference type="Pfam" id="PF04349"/>
    </source>
</evidence>
<comment type="caution">
    <text evidence="7">The sequence shown here is derived from an EMBL/GenBank/DDBJ whole genome shotgun (WGS) entry which is preliminary data.</text>
</comment>
<keyword evidence="4" id="KW-0732">Signal</keyword>
<protein>
    <submittedName>
        <fullName evidence="7">Glucans biosynthesis protein</fullName>
    </submittedName>
</protein>
<dbReference type="UniPathway" id="UPA00637"/>
<dbReference type="GO" id="GO:0030246">
    <property type="term" value="F:carbohydrate binding"/>
    <property type="evidence" value="ECO:0007669"/>
    <property type="project" value="InterPro"/>
</dbReference>
<dbReference type="Pfam" id="PF04349">
    <property type="entry name" value="MdoG"/>
    <property type="match status" value="1"/>
</dbReference>
<dbReference type="InterPro" id="IPR013783">
    <property type="entry name" value="Ig-like_fold"/>
</dbReference>
<evidence type="ECO:0000256" key="2">
    <source>
        <dbReference type="ARBA" id="ARBA00005001"/>
    </source>
</evidence>
<dbReference type="EMBL" id="RAWG01000195">
    <property type="protein sequence ID" value="RKH38454.1"/>
    <property type="molecule type" value="Genomic_DNA"/>
</dbReference>
<dbReference type="Gene3D" id="2.60.40.10">
    <property type="entry name" value="Immunoglobulins"/>
    <property type="match status" value="1"/>
</dbReference>
<accession>A0A3A8NGE4</accession>
<dbReference type="PANTHER" id="PTHR30504">
    <property type="entry name" value="GLUCANS BIOSYNTHESIS PROTEIN"/>
    <property type="match status" value="1"/>
</dbReference>
<evidence type="ECO:0000256" key="3">
    <source>
        <dbReference type="ARBA" id="ARBA00009284"/>
    </source>
</evidence>
<organism evidence="7 8">
    <name type="scientific">Corallococcus sicarius</name>
    <dbReference type="NCBI Taxonomy" id="2316726"/>
    <lineage>
        <taxon>Bacteria</taxon>
        <taxon>Pseudomonadati</taxon>
        <taxon>Myxococcota</taxon>
        <taxon>Myxococcia</taxon>
        <taxon>Myxococcales</taxon>
        <taxon>Cystobacterineae</taxon>
        <taxon>Myxococcaceae</taxon>
        <taxon>Corallococcus</taxon>
    </lineage>
</organism>
<dbReference type="SUPFAM" id="SSF81296">
    <property type="entry name" value="E set domains"/>
    <property type="match status" value="1"/>
</dbReference>
<dbReference type="InterPro" id="IPR014756">
    <property type="entry name" value="Ig_E-set"/>
</dbReference>
<dbReference type="InterPro" id="IPR014438">
    <property type="entry name" value="Glucan_biosyn_MdoG/MdoD"/>
</dbReference>
<keyword evidence="5" id="KW-0574">Periplasm</keyword>
<dbReference type="SUPFAM" id="SSF74650">
    <property type="entry name" value="Galactose mutarotase-like"/>
    <property type="match status" value="1"/>
</dbReference>
<comment type="similarity">
    <text evidence="3">Belongs to the OpgD/OpgG family.</text>
</comment>
<sequence>MAWGVGLCVAALACAQPKPGTAPAARGTASGFSADTVLEKARALAAKPYQEPPVGVPPSFEALTYDQYRDIRFREDRSLWKAEGLPFRAQFFHPGFYYTRPVGVNVVEGGKARAVPFSTDQFTYGPLVGTLPKGKVNGFAGFRINAPLNTKGYYDELVAFLGASYFRALGKGNLYGLSARGLAIDTALPGPGGEEFPTFREFWLETPAAGADTVVVHALLDSPSATGAYRFAIRPGVQTVMEVQATVFARKQVRQLGLAPLTSMYLFGENDRGDFDDFRPEVHDSDGLSVWMKSGEKLWRPLKNPRQVQVSSFRTDGLAGFGLLQRDQAFSSYEDLEARSERRPGAWVEPVGDWGKGSVRLVELPTREEINDNIVAFWVPDAPVPAGAHLGFSYRLSWGFAPEGVKAGGSVVAATRVAAGTRVGARRFVLDFTPGNGEGTGPVEAVVTASRGQVLHPRAEAHAITGGYRAAFELLPDGEGPIELRCFLKRGSETLTETWSYLWIP</sequence>
<dbReference type="InterPro" id="IPR011013">
    <property type="entry name" value="Gal_mutarotase_sf_dom"/>
</dbReference>
<dbReference type="Gene3D" id="2.70.98.10">
    <property type="match status" value="1"/>
</dbReference>
<comment type="subcellular location">
    <subcellularLocation>
        <location evidence="1">Periplasm</location>
    </subcellularLocation>
</comment>
<proteinExistence type="inferred from homology"/>
<dbReference type="FunFam" id="2.70.98.10:FF:000001">
    <property type="entry name" value="Glucans biosynthesis protein G"/>
    <property type="match status" value="1"/>
</dbReference>
<dbReference type="OrthoDB" id="335750at2"/>
<comment type="pathway">
    <text evidence="2">Glycan metabolism; osmoregulated periplasmic glucan (OPG) biosynthesis.</text>
</comment>
<evidence type="ECO:0000256" key="4">
    <source>
        <dbReference type="ARBA" id="ARBA00022729"/>
    </source>
</evidence>
<evidence type="ECO:0000256" key="1">
    <source>
        <dbReference type="ARBA" id="ARBA00004418"/>
    </source>
</evidence>
<dbReference type="InterPro" id="IPR014718">
    <property type="entry name" value="GH-type_carb-bd"/>
</dbReference>
<dbReference type="PIRSF" id="PIRSF006281">
    <property type="entry name" value="MdoG"/>
    <property type="match status" value="1"/>
</dbReference>
<evidence type="ECO:0000256" key="5">
    <source>
        <dbReference type="ARBA" id="ARBA00022764"/>
    </source>
</evidence>
<dbReference type="PANTHER" id="PTHR30504:SF2">
    <property type="entry name" value="GLUCANS BIOSYNTHESIS PROTEIN G"/>
    <property type="match status" value="1"/>
</dbReference>
<evidence type="ECO:0000313" key="7">
    <source>
        <dbReference type="EMBL" id="RKH38454.1"/>
    </source>
</evidence>
<name>A0A3A8NGE4_9BACT</name>
<feature type="domain" description="Glucan biosynthesis periplasmic MdoG C-terminal" evidence="6">
    <location>
        <begin position="32"/>
        <end position="503"/>
    </location>
</feature>
<dbReference type="GO" id="GO:0003824">
    <property type="term" value="F:catalytic activity"/>
    <property type="evidence" value="ECO:0007669"/>
    <property type="project" value="InterPro"/>
</dbReference>
<evidence type="ECO:0000313" key="8">
    <source>
        <dbReference type="Proteomes" id="UP000273405"/>
    </source>
</evidence>
<dbReference type="GO" id="GO:0051274">
    <property type="term" value="P:beta-glucan biosynthetic process"/>
    <property type="evidence" value="ECO:0007669"/>
    <property type="project" value="TreeGrafter"/>
</dbReference>